<comment type="similarity">
    <text evidence="1 7">Belongs to the mandelate racemase/muconate lactonizing enzyme family.</text>
</comment>
<evidence type="ECO:0000313" key="9">
    <source>
        <dbReference type="EMBL" id="ADQ18742.1"/>
    </source>
</evidence>
<feature type="active site" description="Proton acceptor; specific for (S)-substrate epimerization" evidence="5">
    <location>
        <position position="251"/>
    </location>
</feature>
<dbReference type="Pfam" id="PF13378">
    <property type="entry name" value="MR_MLE_C"/>
    <property type="match status" value="1"/>
</dbReference>
<protein>
    <recommendedName>
        <fullName evidence="7">Dipeptide epimerase</fullName>
        <ecNumber evidence="7">5.1.1.-</ecNumber>
    </recommendedName>
</protein>
<dbReference type="EMBL" id="CP002305">
    <property type="protein sequence ID" value="ADQ18742.1"/>
    <property type="molecule type" value="Genomic_DNA"/>
</dbReference>
<dbReference type="GO" id="GO:0000287">
    <property type="term" value="F:magnesium ion binding"/>
    <property type="evidence" value="ECO:0007669"/>
    <property type="project" value="UniProtKB-ARBA"/>
</dbReference>
<evidence type="ECO:0000256" key="4">
    <source>
        <dbReference type="ARBA" id="ARBA00023235"/>
    </source>
</evidence>
<evidence type="ECO:0000256" key="5">
    <source>
        <dbReference type="PIRSR" id="PIRSR634603-1"/>
    </source>
</evidence>
<dbReference type="PANTHER" id="PTHR48080:SF3">
    <property type="entry name" value="ENOLASE SUPERFAMILY MEMBER DDB_G0284701"/>
    <property type="match status" value="1"/>
</dbReference>
<dbReference type="HOGENOM" id="CLU_030273_4_3_10"/>
<evidence type="ECO:0000256" key="7">
    <source>
        <dbReference type="RuleBase" id="RU366006"/>
    </source>
</evidence>
<feature type="binding site" evidence="6">
    <location>
        <position position="229"/>
    </location>
    <ligand>
        <name>Mg(2+)</name>
        <dbReference type="ChEBI" id="CHEBI:18420"/>
    </ligand>
</feature>
<evidence type="ECO:0000313" key="10">
    <source>
        <dbReference type="Proteomes" id="UP000007435"/>
    </source>
</evidence>
<dbReference type="InterPro" id="IPR034593">
    <property type="entry name" value="DgoD-like"/>
</dbReference>
<gene>
    <name evidence="9" type="ordered locus">Lbys_3080</name>
</gene>
<dbReference type="eggNOG" id="COG4948">
    <property type="taxonomic scope" value="Bacteria"/>
</dbReference>
<dbReference type="SFLD" id="SFLDF00009">
    <property type="entry name" value="o-succinylbenzoate_synthase"/>
    <property type="match status" value="1"/>
</dbReference>
<dbReference type="SMART" id="SM00922">
    <property type="entry name" value="MR_MLE"/>
    <property type="match status" value="1"/>
</dbReference>
<reference key="1">
    <citation type="submission" date="2010-11" db="EMBL/GenBank/DDBJ databases">
        <title>The complete genome of Leadbetterella byssophila DSM 17132.</title>
        <authorList>
            <consortium name="US DOE Joint Genome Institute (JGI-PGF)"/>
            <person name="Lucas S."/>
            <person name="Copeland A."/>
            <person name="Lapidus A."/>
            <person name="Glavina del Rio T."/>
            <person name="Dalin E."/>
            <person name="Tice H."/>
            <person name="Bruce D."/>
            <person name="Goodwin L."/>
            <person name="Pitluck S."/>
            <person name="Kyrpides N."/>
            <person name="Mavromatis K."/>
            <person name="Ivanova N."/>
            <person name="Teshima H."/>
            <person name="Brettin T."/>
            <person name="Detter J.C."/>
            <person name="Han C."/>
            <person name="Tapia R."/>
            <person name="Land M."/>
            <person name="Hauser L."/>
            <person name="Markowitz V."/>
            <person name="Cheng J.-F."/>
            <person name="Hugenholtz P."/>
            <person name="Woyke T."/>
            <person name="Wu D."/>
            <person name="Tindall B."/>
            <person name="Pomrenke H.G."/>
            <person name="Brambilla E."/>
            <person name="Klenk H.-P."/>
            <person name="Eisen J.A."/>
        </authorList>
    </citation>
    <scope>NUCLEOTIDE SEQUENCE [LARGE SCALE GENOMIC DNA]</scope>
    <source>
        <strain>DSM 17132</strain>
    </source>
</reference>
<dbReference type="SUPFAM" id="SSF54826">
    <property type="entry name" value="Enolase N-terminal domain-like"/>
    <property type="match status" value="1"/>
</dbReference>
<dbReference type="InterPro" id="IPR034603">
    <property type="entry name" value="Dipeptide_epimerase"/>
</dbReference>
<evidence type="ECO:0000259" key="8">
    <source>
        <dbReference type="SMART" id="SM00922"/>
    </source>
</evidence>
<feature type="active site" description="Proton acceptor; specific for (R)-substrate epimerization" evidence="5">
    <location>
        <position position="154"/>
    </location>
</feature>
<evidence type="ECO:0000256" key="6">
    <source>
        <dbReference type="PIRSR" id="PIRSR634603-3"/>
    </source>
</evidence>
<keyword evidence="3 6" id="KW-0460">Magnesium</keyword>
<name>E4RUK6_LEAB4</name>
<dbReference type="EC" id="5.1.1.-" evidence="7"/>
<evidence type="ECO:0000256" key="2">
    <source>
        <dbReference type="ARBA" id="ARBA00022723"/>
    </source>
</evidence>
<organism evidence="9 10">
    <name type="scientific">Leadbetterella byssophila (strain DSM 17132 / JCM 16389 / KACC 11308 / NBRC 106382 / 4M15)</name>
    <dbReference type="NCBI Taxonomy" id="649349"/>
    <lineage>
        <taxon>Bacteria</taxon>
        <taxon>Pseudomonadati</taxon>
        <taxon>Bacteroidota</taxon>
        <taxon>Cytophagia</taxon>
        <taxon>Cytophagales</taxon>
        <taxon>Leadbetterellaceae</taxon>
        <taxon>Leadbetterella</taxon>
    </lineage>
</organism>
<proteinExistence type="inferred from homology"/>
<dbReference type="AlphaFoldDB" id="E4RUK6"/>
<dbReference type="CDD" id="cd03319">
    <property type="entry name" value="L-Ala-DL-Glu_epimerase"/>
    <property type="match status" value="1"/>
</dbReference>
<dbReference type="Gene3D" id="3.30.390.10">
    <property type="entry name" value="Enolase-like, N-terminal domain"/>
    <property type="match status" value="1"/>
</dbReference>
<dbReference type="STRING" id="649349.Lbys_3080"/>
<dbReference type="OrthoDB" id="9775391at2"/>
<dbReference type="InterPro" id="IPR036849">
    <property type="entry name" value="Enolase-like_C_sf"/>
</dbReference>
<dbReference type="PANTHER" id="PTHR48080">
    <property type="entry name" value="D-GALACTONATE DEHYDRATASE-RELATED"/>
    <property type="match status" value="1"/>
</dbReference>
<keyword evidence="10" id="KW-1185">Reference proteome</keyword>
<dbReference type="RefSeq" id="WP_013409773.1">
    <property type="nucleotide sequence ID" value="NC_014655.1"/>
</dbReference>
<dbReference type="InterPro" id="IPR029065">
    <property type="entry name" value="Enolase_C-like"/>
</dbReference>
<reference evidence="9 10" key="2">
    <citation type="journal article" date="2011" name="Stand. Genomic Sci.">
        <title>Complete genome sequence of Leadbetterella byssophila type strain (4M15).</title>
        <authorList>
            <person name="Abt B."/>
            <person name="Teshima H."/>
            <person name="Lucas S."/>
            <person name="Lapidus A."/>
            <person name="Del Rio T.G."/>
            <person name="Nolan M."/>
            <person name="Tice H."/>
            <person name="Cheng J.F."/>
            <person name="Pitluck S."/>
            <person name="Liolios K."/>
            <person name="Pagani I."/>
            <person name="Ivanova N."/>
            <person name="Mavromatis K."/>
            <person name="Pati A."/>
            <person name="Tapia R."/>
            <person name="Han C."/>
            <person name="Goodwin L."/>
            <person name="Chen A."/>
            <person name="Palaniappan K."/>
            <person name="Land M."/>
            <person name="Hauser L."/>
            <person name="Chang Y.J."/>
            <person name="Jeffries C.D."/>
            <person name="Rohde M."/>
            <person name="Goker M."/>
            <person name="Tindall B.J."/>
            <person name="Detter J.C."/>
            <person name="Woyke T."/>
            <person name="Bristow J."/>
            <person name="Eisen J.A."/>
            <person name="Markowitz V."/>
            <person name="Hugenholtz P."/>
            <person name="Klenk H.P."/>
            <person name="Kyrpides N.C."/>
        </authorList>
    </citation>
    <scope>NUCLEOTIDE SEQUENCE [LARGE SCALE GENOMIC DNA]</scope>
    <source>
        <strain evidence="10">DSM 17132 / JCM 16389 / KACC 11308 / NBRC 106382 / 4M15</strain>
    </source>
</reference>
<dbReference type="Gene3D" id="3.20.20.120">
    <property type="entry name" value="Enolase-like C-terminal domain"/>
    <property type="match status" value="1"/>
</dbReference>
<dbReference type="SFLD" id="SFLDS00001">
    <property type="entry name" value="Enolase"/>
    <property type="match status" value="1"/>
</dbReference>
<comment type="cofactor">
    <cofactor evidence="6 7">
        <name>Mg(2+)</name>
        <dbReference type="ChEBI" id="CHEBI:18420"/>
    </cofactor>
    <text evidence="6 7">Binds 1 Mg(2+) ion per subunit.</text>
</comment>
<feature type="binding site" evidence="6">
    <location>
        <position position="204"/>
    </location>
    <ligand>
        <name>Mg(2+)</name>
        <dbReference type="ChEBI" id="CHEBI:18420"/>
    </ligand>
</feature>
<evidence type="ECO:0000256" key="1">
    <source>
        <dbReference type="ARBA" id="ARBA00008031"/>
    </source>
</evidence>
<accession>E4RUK6</accession>
<feature type="binding site" evidence="6">
    <location>
        <position position="178"/>
    </location>
    <ligand>
        <name>Mg(2+)</name>
        <dbReference type="ChEBI" id="CHEBI:18420"/>
    </ligand>
</feature>
<keyword evidence="2 6" id="KW-0479">Metal-binding</keyword>
<dbReference type="InterPro" id="IPR029017">
    <property type="entry name" value="Enolase-like_N"/>
</dbReference>
<dbReference type="InterPro" id="IPR013341">
    <property type="entry name" value="Mandelate_racemase_N_dom"/>
</dbReference>
<dbReference type="InterPro" id="IPR013342">
    <property type="entry name" value="Mandelate_racemase_C"/>
</dbReference>
<dbReference type="GO" id="GO:0016855">
    <property type="term" value="F:racemase and epimerase activity, acting on amino acids and derivatives"/>
    <property type="evidence" value="ECO:0007669"/>
    <property type="project" value="UniProtKB-UniRule"/>
</dbReference>
<evidence type="ECO:0000256" key="3">
    <source>
        <dbReference type="ARBA" id="ARBA00022842"/>
    </source>
</evidence>
<dbReference type="SUPFAM" id="SSF51604">
    <property type="entry name" value="Enolase C-terminal domain-like"/>
    <property type="match status" value="1"/>
</dbReference>
<keyword evidence="4 7" id="KW-0413">Isomerase</keyword>
<sequence>MELKAHIVYLKSRYPFRITHGVRTETASFILEMEDQGIKAYGEATPVPYYGITPESMAELLEKYKEEITSYQWHHPEELWAYMDDKIGHNRFLQCALDIAAYDMWAKRSGLKLYEKLGLNIDSVPYSNYTIGLDEIPEMVRKMKEFDFPVYKIKLGTDHDLEILRALRAETNAVFRVDANTAWTAEQTVEYAEEMKALGVEFIEQPLKSKEYEEMESIVNKTALPIIADESCIEEADVQRCIGRFHGVNVKLAKCGGITPALRMIKEARKHNMKVMMGCMTESSIGISAIAQLLPLLDYVDMDGALLISNDPAKGAEVVKGKVIYPEGNGIGAFLI</sequence>
<dbReference type="SFLD" id="SFLDG00180">
    <property type="entry name" value="muconate_cycloisomerase"/>
    <property type="match status" value="1"/>
</dbReference>
<dbReference type="Proteomes" id="UP000007435">
    <property type="component" value="Chromosome"/>
</dbReference>
<feature type="domain" description="Mandelate racemase/muconate lactonizing enzyme C-terminal" evidence="8">
    <location>
        <begin position="133"/>
        <end position="225"/>
    </location>
</feature>
<dbReference type="KEGG" id="lby:Lbys_3080"/>
<dbReference type="Pfam" id="PF02746">
    <property type="entry name" value="MR_MLE_N"/>
    <property type="match status" value="1"/>
</dbReference>